<dbReference type="InterPro" id="IPR050361">
    <property type="entry name" value="MPP/UQCRC_Complex"/>
</dbReference>
<evidence type="ECO:0000259" key="3">
    <source>
        <dbReference type="Pfam" id="PF00675"/>
    </source>
</evidence>
<dbReference type="Pfam" id="PF00675">
    <property type="entry name" value="Peptidase_M16"/>
    <property type="match status" value="1"/>
</dbReference>
<feature type="domain" description="Peptidase M16 C-terminal" evidence="4">
    <location>
        <begin position="208"/>
        <end position="378"/>
    </location>
</feature>
<dbReference type="SUPFAM" id="SSF63411">
    <property type="entry name" value="LuxS/MPP-like metallohydrolase"/>
    <property type="match status" value="2"/>
</dbReference>
<dbReference type="RefSeq" id="WP_095989805.1">
    <property type="nucleotide sequence ID" value="NZ_CP022098.1"/>
</dbReference>
<dbReference type="EMBL" id="CP022098">
    <property type="protein sequence ID" value="ATB42226.1"/>
    <property type="molecule type" value="Genomic_DNA"/>
</dbReference>
<keyword evidence="2" id="KW-0732">Signal</keyword>
<dbReference type="KEGG" id="cfus:CYFUS_007704"/>
<dbReference type="PANTHER" id="PTHR11851:SF49">
    <property type="entry name" value="MITOCHONDRIAL-PROCESSING PEPTIDASE SUBUNIT ALPHA"/>
    <property type="match status" value="1"/>
</dbReference>
<feature type="signal peptide" evidence="2">
    <location>
        <begin position="1"/>
        <end position="22"/>
    </location>
</feature>
<gene>
    <name evidence="5" type="ORF">CYFUS_007704</name>
</gene>
<dbReference type="AlphaFoldDB" id="A0A250JGF6"/>
<sequence>MHHRWLIPLLLVLLGTALPVSAAEQPASPFFPYPMKVDRLPNGLTVIRVPFNSPGLIAYQTVVRVGSRNEVEPGRTGFAHFFEHMMFKGTKNFPEGEREKVIAAYGYDDNAFTSDDITVYHSYGPTAGLLKLVELEADRFRHLEYSEPSFQTEALAVLGEYHKNAALPWLKIEEELSRTAFTRHPYGHTTLGYYDDIKAMPQAYAYSRAFFERWYTPDNILLIIVGDFDDAALMAAVQKHYGPWEGKSASIQLPKEPPQKQERSVHIDWPQSTQPQLLYAWRTPAARLDTSDAAVQAVLGSYLVGSTSPLFKELVLDKQLAQDLDGSTMPHRDPHLFSVSATLQKEANRAAVRASLNAAVKELVTGKVDATRVEAIKSRTRYGLLMNMETAKDVAQQLSWYAGIYGTPDALARHVQKISEVKPGDLVAFARRYLTAANRTVLSLTPQQAGGQK</sequence>
<evidence type="ECO:0000313" key="5">
    <source>
        <dbReference type="EMBL" id="ATB42226.1"/>
    </source>
</evidence>
<protein>
    <recommendedName>
        <fullName evidence="7">Peptidase M16</fullName>
    </recommendedName>
</protein>
<evidence type="ECO:0008006" key="7">
    <source>
        <dbReference type="Google" id="ProtNLM"/>
    </source>
</evidence>
<reference evidence="5 6" key="1">
    <citation type="submission" date="2017-06" db="EMBL/GenBank/DDBJ databases">
        <title>Sequencing and comparative analysis of myxobacterial genomes.</title>
        <authorList>
            <person name="Rupp O."/>
            <person name="Goesmann A."/>
            <person name="Sogaard-Andersen L."/>
        </authorList>
    </citation>
    <scope>NUCLEOTIDE SEQUENCE [LARGE SCALE GENOMIC DNA]</scope>
    <source>
        <strain evidence="5 6">DSM 52655</strain>
    </source>
</reference>
<evidence type="ECO:0000256" key="2">
    <source>
        <dbReference type="SAM" id="SignalP"/>
    </source>
</evidence>
<dbReference type="GO" id="GO:0046872">
    <property type="term" value="F:metal ion binding"/>
    <property type="evidence" value="ECO:0007669"/>
    <property type="project" value="InterPro"/>
</dbReference>
<organism evidence="5 6">
    <name type="scientific">Cystobacter fuscus</name>
    <dbReference type="NCBI Taxonomy" id="43"/>
    <lineage>
        <taxon>Bacteria</taxon>
        <taxon>Pseudomonadati</taxon>
        <taxon>Myxococcota</taxon>
        <taxon>Myxococcia</taxon>
        <taxon>Myxococcales</taxon>
        <taxon>Cystobacterineae</taxon>
        <taxon>Archangiaceae</taxon>
        <taxon>Cystobacter</taxon>
    </lineage>
</organism>
<dbReference type="Pfam" id="PF05193">
    <property type="entry name" value="Peptidase_M16_C"/>
    <property type="match status" value="1"/>
</dbReference>
<evidence type="ECO:0000256" key="1">
    <source>
        <dbReference type="ARBA" id="ARBA00007261"/>
    </source>
</evidence>
<dbReference type="Gene3D" id="3.30.830.10">
    <property type="entry name" value="Metalloenzyme, LuxS/M16 peptidase-like"/>
    <property type="match status" value="2"/>
</dbReference>
<feature type="chain" id="PRO_5013123498" description="Peptidase M16" evidence="2">
    <location>
        <begin position="23"/>
        <end position="453"/>
    </location>
</feature>
<evidence type="ECO:0000259" key="4">
    <source>
        <dbReference type="Pfam" id="PF05193"/>
    </source>
</evidence>
<dbReference type="Proteomes" id="UP000217257">
    <property type="component" value="Chromosome"/>
</dbReference>
<dbReference type="InterPro" id="IPR007863">
    <property type="entry name" value="Peptidase_M16_C"/>
</dbReference>
<proteinExistence type="inferred from homology"/>
<name>A0A250JGF6_9BACT</name>
<comment type="similarity">
    <text evidence="1">Belongs to the peptidase M16 family.</text>
</comment>
<accession>A0A250JGF6</accession>
<feature type="domain" description="Peptidase M16 N-terminal" evidence="3">
    <location>
        <begin position="62"/>
        <end position="191"/>
    </location>
</feature>
<evidence type="ECO:0000313" key="6">
    <source>
        <dbReference type="Proteomes" id="UP000217257"/>
    </source>
</evidence>
<dbReference type="PANTHER" id="PTHR11851">
    <property type="entry name" value="METALLOPROTEASE"/>
    <property type="match status" value="1"/>
</dbReference>
<dbReference type="InterPro" id="IPR011249">
    <property type="entry name" value="Metalloenz_LuxS/M16"/>
</dbReference>
<dbReference type="InterPro" id="IPR011765">
    <property type="entry name" value="Pept_M16_N"/>
</dbReference>